<evidence type="ECO:0000313" key="8">
    <source>
        <dbReference type="EMBL" id="TGG93857.1"/>
    </source>
</evidence>
<dbReference type="Pfam" id="PF03460">
    <property type="entry name" value="NIR_SIR_ferr"/>
    <property type="match status" value="1"/>
</dbReference>
<dbReference type="InterPro" id="IPR005117">
    <property type="entry name" value="NiRdtase/SiRdtase_haem-b_fer"/>
</dbReference>
<protein>
    <submittedName>
        <fullName evidence="8">Precorrin-3B synthase</fullName>
        <ecNumber evidence="8">1.14.13.83</ecNumber>
    </submittedName>
</protein>
<keyword evidence="5" id="KW-0408">Iron</keyword>
<evidence type="ECO:0000259" key="7">
    <source>
        <dbReference type="Pfam" id="PF03460"/>
    </source>
</evidence>
<dbReference type="InterPro" id="IPR012798">
    <property type="entry name" value="Cbl_synth_CobG-like"/>
</dbReference>
<dbReference type="Proteomes" id="UP000297475">
    <property type="component" value="Unassembled WGS sequence"/>
</dbReference>
<dbReference type="InterPro" id="IPR045854">
    <property type="entry name" value="NO2/SO3_Rdtase_4Fe4S_sf"/>
</dbReference>
<gene>
    <name evidence="8" type="primary">cobG</name>
    <name evidence="8" type="ORF">E4656_06590</name>
</gene>
<keyword evidence="3" id="KW-0479">Metal-binding</keyword>
<dbReference type="SUPFAM" id="SSF55124">
    <property type="entry name" value="Nitrite/Sulfite reductase N-terminal domain-like"/>
    <property type="match status" value="1"/>
</dbReference>
<dbReference type="PANTHER" id="PTHR32439:SF9">
    <property type="entry name" value="BLR3264 PROTEIN"/>
    <property type="match status" value="1"/>
</dbReference>
<reference evidence="8 9" key="1">
    <citation type="submission" date="2019-04" db="EMBL/GenBank/DDBJ databases">
        <title>Natronospirillum operosus gen. nov., sp. nov., a haloalkaliphilic satellite isolated from decaying biomass of laboratory culture of cyanobacterium Geitlerinema sp. and proposal of Natronospirillaceae fam. nov. and Saccharospirillaceae fam. nov.</title>
        <authorList>
            <person name="Kevbrin V."/>
            <person name="Boltyanskaya Y."/>
            <person name="Koziaeva V."/>
            <person name="Grouzdev D.S."/>
            <person name="Park M."/>
            <person name="Cho J."/>
        </authorList>
    </citation>
    <scope>NUCLEOTIDE SEQUENCE [LARGE SCALE GENOMIC DNA]</scope>
    <source>
        <strain evidence="8 9">G-116</strain>
    </source>
</reference>
<organism evidence="8 9">
    <name type="scientific">Natronospirillum operosum</name>
    <dbReference type="NCBI Taxonomy" id="2759953"/>
    <lineage>
        <taxon>Bacteria</taxon>
        <taxon>Pseudomonadati</taxon>
        <taxon>Pseudomonadota</taxon>
        <taxon>Gammaproteobacteria</taxon>
        <taxon>Oceanospirillales</taxon>
        <taxon>Natronospirillaceae</taxon>
        <taxon>Natronospirillum</taxon>
    </lineage>
</organism>
<name>A0A4Z0W8C6_9GAMM</name>
<keyword evidence="4 8" id="KW-0560">Oxidoreductase</keyword>
<dbReference type="EMBL" id="SRMF01000002">
    <property type="protein sequence ID" value="TGG93857.1"/>
    <property type="molecule type" value="Genomic_DNA"/>
</dbReference>
<comment type="caution">
    <text evidence="8">The sequence shown here is derived from an EMBL/GenBank/DDBJ whole genome shotgun (WGS) entry which is preliminary data.</text>
</comment>
<evidence type="ECO:0000256" key="5">
    <source>
        <dbReference type="ARBA" id="ARBA00023004"/>
    </source>
</evidence>
<dbReference type="NCBIfam" id="TIGR02435">
    <property type="entry name" value="CobG"/>
    <property type="match status" value="1"/>
</dbReference>
<dbReference type="RefSeq" id="WP_135482369.1">
    <property type="nucleotide sequence ID" value="NZ_SRMF01000002.1"/>
</dbReference>
<evidence type="ECO:0000256" key="4">
    <source>
        <dbReference type="ARBA" id="ARBA00023002"/>
    </source>
</evidence>
<evidence type="ECO:0000256" key="1">
    <source>
        <dbReference type="ARBA" id="ARBA00022485"/>
    </source>
</evidence>
<dbReference type="SUPFAM" id="SSF56014">
    <property type="entry name" value="Nitrite and sulphite reductase 4Fe-4S domain-like"/>
    <property type="match status" value="1"/>
</dbReference>
<keyword evidence="6" id="KW-0411">Iron-sulfur</keyword>
<dbReference type="AlphaFoldDB" id="A0A4Z0W8C6"/>
<evidence type="ECO:0000313" key="9">
    <source>
        <dbReference type="Proteomes" id="UP000297475"/>
    </source>
</evidence>
<dbReference type="InterPro" id="IPR051329">
    <property type="entry name" value="NIR_SIR_4Fe-4S"/>
</dbReference>
<feature type="domain" description="Nitrite/Sulfite reductase ferredoxin-like" evidence="7">
    <location>
        <begin position="19"/>
        <end position="84"/>
    </location>
</feature>
<dbReference type="InterPro" id="IPR036136">
    <property type="entry name" value="Nit/Sulf_reduc_fer-like_dom_sf"/>
</dbReference>
<dbReference type="OrthoDB" id="7459360at2"/>
<dbReference type="GO" id="GO:0051539">
    <property type="term" value="F:4 iron, 4 sulfur cluster binding"/>
    <property type="evidence" value="ECO:0007669"/>
    <property type="project" value="UniProtKB-KW"/>
</dbReference>
<dbReference type="Gene3D" id="3.30.413.10">
    <property type="entry name" value="Sulfite Reductase Hemoprotein, domain 1"/>
    <property type="match status" value="1"/>
</dbReference>
<dbReference type="PANTHER" id="PTHR32439">
    <property type="entry name" value="FERREDOXIN--NITRITE REDUCTASE, CHLOROPLASTIC"/>
    <property type="match status" value="1"/>
</dbReference>
<evidence type="ECO:0000256" key="3">
    <source>
        <dbReference type="ARBA" id="ARBA00022723"/>
    </source>
</evidence>
<sequence length="386" mass="41964">MRRARAPTVQGWCPGALRPMTSGDGLVVRVRPNRARLTRKQALGLCILAKHHGIGLLDLTNRANLQIRGVSEAALEPLQQRLAELELLDDSPEQEQRRNILAAPDWKPGDDTDRLARGLQERLHELPELPAKVGFAIDAGAAPMLSEDSADFRLERGTSGRLLLRADGRPYGMPLDTIETAISTLIRLTHWFADSGGIESRRMRHHQMPLPGWFTATETAQPARPKLQPGQHALGLIAGLPFGQIEAEALLQVLKTTSVQGLRLTPWRCLLLEGMDQLPALPGREFPAFLTEPNDPLLRVQACAGAPGCSQATVATRTLAARLAPRVRGTLHVSGCAKGCACPNATDFCLTGREGQYDLAFQARAGDPPHRSAQSEAEVLKFFGDA</sequence>
<dbReference type="GO" id="GO:0043818">
    <property type="term" value="F:precorrin-3B synthase activity"/>
    <property type="evidence" value="ECO:0007669"/>
    <property type="project" value="UniProtKB-EC"/>
</dbReference>
<keyword evidence="1" id="KW-0004">4Fe-4S</keyword>
<proteinExistence type="predicted"/>
<evidence type="ECO:0000256" key="2">
    <source>
        <dbReference type="ARBA" id="ARBA00022617"/>
    </source>
</evidence>
<dbReference type="EC" id="1.14.13.83" evidence="8"/>
<accession>A0A4Z0W8C6</accession>
<keyword evidence="2" id="KW-0349">Heme</keyword>
<dbReference type="Gene3D" id="3.90.480.20">
    <property type="match status" value="1"/>
</dbReference>
<evidence type="ECO:0000256" key="6">
    <source>
        <dbReference type="ARBA" id="ARBA00023014"/>
    </source>
</evidence>
<dbReference type="GO" id="GO:0046872">
    <property type="term" value="F:metal ion binding"/>
    <property type="evidence" value="ECO:0007669"/>
    <property type="project" value="UniProtKB-KW"/>
</dbReference>
<keyword evidence="9" id="KW-1185">Reference proteome</keyword>